<proteinExistence type="predicted"/>
<name>A0AAV4DQZ0_9GAST</name>
<accession>A0AAV4DQZ0</accession>
<keyword evidence="2" id="KW-1185">Reference proteome</keyword>
<dbReference type="AlphaFoldDB" id="A0AAV4DQZ0"/>
<comment type="caution">
    <text evidence="1">The sequence shown here is derived from an EMBL/GenBank/DDBJ whole genome shotgun (WGS) entry which is preliminary data.</text>
</comment>
<dbReference type="Proteomes" id="UP000735302">
    <property type="component" value="Unassembled WGS sequence"/>
</dbReference>
<sequence length="70" mass="6826">MRLEQPVSLLAVAAAAASGGDAMAAVFLLIDSGAGLESVIPSPPSPTPLSIIQSPPLVISTASAVDALNS</sequence>
<evidence type="ECO:0000313" key="2">
    <source>
        <dbReference type="Proteomes" id="UP000735302"/>
    </source>
</evidence>
<gene>
    <name evidence="1" type="ORF">PoB_007282100</name>
</gene>
<dbReference type="EMBL" id="BLXT01008183">
    <property type="protein sequence ID" value="GFO46316.1"/>
    <property type="molecule type" value="Genomic_DNA"/>
</dbReference>
<reference evidence="1 2" key="1">
    <citation type="journal article" date="2021" name="Elife">
        <title>Chloroplast acquisition without the gene transfer in kleptoplastic sea slugs, Plakobranchus ocellatus.</title>
        <authorList>
            <person name="Maeda T."/>
            <person name="Takahashi S."/>
            <person name="Yoshida T."/>
            <person name="Shimamura S."/>
            <person name="Takaki Y."/>
            <person name="Nagai Y."/>
            <person name="Toyoda A."/>
            <person name="Suzuki Y."/>
            <person name="Arimoto A."/>
            <person name="Ishii H."/>
            <person name="Satoh N."/>
            <person name="Nishiyama T."/>
            <person name="Hasebe M."/>
            <person name="Maruyama T."/>
            <person name="Minagawa J."/>
            <person name="Obokata J."/>
            <person name="Shigenobu S."/>
        </authorList>
    </citation>
    <scope>NUCLEOTIDE SEQUENCE [LARGE SCALE GENOMIC DNA]</scope>
</reference>
<organism evidence="1 2">
    <name type="scientific">Plakobranchus ocellatus</name>
    <dbReference type="NCBI Taxonomy" id="259542"/>
    <lineage>
        <taxon>Eukaryota</taxon>
        <taxon>Metazoa</taxon>
        <taxon>Spiralia</taxon>
        <taxon>Lophotrochozoa</taxon>
        <taxon>Mollusca</taxon>
        <taxon>Gastropoda</taxon>
        <taxon>Heterobranchia</taxon>
        <taxon>Euthyneura</taxon>
        <taxon>Panpulmonata</taxon>
        <taxon>Sacoglossa</taxon>
        <taxon>Placobranchoidea</taxon>
        <taxon>Plakobranchidae</taxon>
        <taxon>Plakobranchus</taxon>
    </lineage>
</organism>
<protein>
    <recommendedName>
        <fullName evidence="3">Secreted protein</fullName>
    </recommendedName>
</protein>
<evidence type="ECO:0008006" key="3">
    <source>
        <dbReference type="Google" id="ProtNLM"/>
    </source>
</evidence>
<evidence type="ECO:0000313" key="1">
    <source>
        <dbReference type="EMBL" id="GFO46316.1"/>
    </source>
</evidence>